<feature type="transmembrane region" description="Helical" evidence="7">
    <location>
        <begin position="118"/>
        <end position="142"/>
    </location>
</feature>
<accession>A0A158HPP8</accession>
<keyword evidence="6 7" id="KW-0472">Membrane</keyword>
<dbReference type="EMBL" id="FCOK02000033">
    <property type="protein sequence ID" value="SAL45979.1"/>
    <property type="molecule type" value="Genomic_DNA"/>
</dbReference>
<dbReference type="GO" id="GO:0005886">
    <property type="term" value="C:plasma membrane"/>
    <property type="evidence" value="ECO:0007669"/>
    <property type="project" value="UniProtKB-SubCell"/>
</dbReference>
<sequence length="309" mass="33464">MSNFMSGSKSIDALPHRDLPMRPETSAEPPQRPRRRVRVLAKKPVKPGDSFGVPGQGSSLAASMFTILALFGLWFAVTNLHLIKPLFLPSPQAVYAKFILVATDGFANSTLAQHTGISLLRVFGAFALACLTAIPVGVMMGVSRIARGLFDPPIEFYRPLPPLAYLPLIIIWFGIGEFSKVFLIYLAIFAPLAIAARAGVRSVSIEQIHAAYSMGASRTQVVLYVILKSAMPEIFTGMRIGIGVGWTTLVAAEMVASTSGLGFMVLNAAEFLASDVVIMGIIVIGFFALCFDVLMRYVERVLVPWKGKV</sequence>
<feature type="transmembrane region" description="Helical" evidence="7">
    <location>
        <begin position="154"/>
        <end position="175"/>
    </location>
</feature>
<dbReference type="GO" id="GO:0010438">
    <property type="term" value="P:cellular response to sulfur starvation"/>
    <property type="evidence" value="ECO:0007669"/>
    <property type="project" value="TreeGrafter"/>
</dbReference>
<dbReference type="Pfam" id="PF00528">
    <property type="entry name" value="BPD_transp_1"/>
    <property type="match status" value="1"/>
</dbReference>
<evidence type="ECO:0000313" key="11">
    <source>
        <dbReference type="Proteomes" id="UP000054683"/>
    </source>
</evidence>
<dbReference type="GO" id="GO:0042918">
    <property type="term" value="P:alkanesulfonate transmembrane transport"/>
    <property type="evidence" value="ECO:0007669"/>
    <property type="project" value="UniProtKB-ARBA"/>
</dbReference>
<evidence type="ECO:0000256" key="2">
    <source>
        <dbReference type="ARBA" id="ARBA00022448"/>
    </source>
</evidence>
<feature type="transmembrane region" description="Helical" evidence="7">
    <location>
        <begin position="60"/>
        <end position="82"/>
    </location>
</feature>
<evidence type="ECO:0000256" key="7">
    <source>
        <dbReference type="RuleBase" id="RU363032"/>
    </source>
</evidence>
<feature type="transmembrane region" description="Helical" evidence="7">
    <location>
        <begin position="181"/>
        <end position="200"/>
    </location>
</feature>
<dbReference type="PANTHER" id="PTHR30151:SF25">
    <property type="entry name" value="TAURINE TRANSPORT SYSTEM PERMEASE PROTEIN TAUC"/>
    <property type="match status" value="1"/>
</dbReference>
<evidence type="ECO:0000256" key="5">
    <source>
        <dbReference type="ARBA" id="ARBA00022989"/>
    </source>
</evidence>
<comment type="similarity">
    <text evidence="7">Belongs to the binding-protein-dependent transport system permease family.</text>
</comment>
<evidence type="ECO:0000256" key="6">
    <source>
        <dbReference type="ARBA" id="ARBA00023136"/>
    </source>
</evidence>
<reference evidence="10 11" key="1">
    <citation type="submission" date="2016-01" db="EMBL/GenBank/DDBJ databases">
        <authorList>
            <person name="Oliw E.H."/>
        </authorList>
    </citation>
    <scope>NUCLEOTIDE SEQUENCE [LARGE SCALE GENOMIC DNA]</scope>
    <source>
        <strain evidence="10">LMG 27134</strain>
    </source>
</reference>
<keyword evidence="5 7" id="KW-1133">Transmembrane helix</keyword>
<dbReference type="InterPro" id="IPR000515">
    <property type="entry name" value="MetI-like"/>
</dbReference>
<feature type="domain" description="ABC transmembrane type-1" evidence="9">
    <location>
        <begin position="115"/>
        <end position="295"/>
    </location>
</feature>
<dbReference type="SUPFAM" id="SSF161098">
    <property type="entry name" value="MetI-like"/>
    <property type="match status" value="1"/>
</dbReference>
<feature type="transmembrane region" description="Helical" evidence="7">
    <location>
        <begin position="276"/>
        <end position="298"/>
    </location>
</feature>
<evidence type="ECO:0000259" key="9">
    <source>
        <dbReference type="PROSITE" id="PS50928"/>
    </source>
</evidence>
<dbReference type="Proteomes" id="UP000054683">
    <property type="component" value="Unassembled WGS sequence"/>
</dbReference>
<proteinExistence type="inferred from homology"/>
<dbReference type="PROSITE" id="PS50928">
    <property type="entry name" value="ABC_TM1"/>
    <property type="match status" value="1"/>
</dbReference>
<dbReference type="FunFam" id="1.10.3720.10:FF:000003">
    <property type="entry name" value="Aliphatic sulfonate ABC transporter permease"/>
    <property type="match status" value="1"/>
</dbReference>
<keyword evidence="4 7" id="KW-0812">Transmembrane</keyword>
<dbReference type="AlphaFoldDB" id="A0A158HPP8"/>
<evidence type="ECO:0000256" key="1">
    <source>
        <dbReference type="ARBA" id="ARBA00004651"/>
    </source>
</evidence>
<evidence type="ECO:0000256" key="8">
    <source>
        <dbReference type="SAM" id="MobiDB-lite"/>
    </source>
</evidence>
<organism evidence="10 11">
    <name type="scientific">Caballeronia udeis</name>
    <dbReference type="NCBI Taxonomy" id="1232866"/>
    <lineage>
        <taxon>Bacteria</taxon>
        <taxon>Pseudomonadati</taxon>
        <taxon>Pseudomonadota</taxon>
        <taxon>Betaproteobacteria</taxon>
        <taxon>Burkholderiales</taxon>
        <taxon>Burkholderiaceae</taxon>
        <taxon>Caballeronia</taxon>
    </lineage>
</organism>
<feature type="region of interest" description="Disordered" evidence="8">
    <location>
        <begin position="1"/>
        <end position="35"/>
    </location>
</feature>
<protein>
    <submittedName>
        <fullName evidence="10">Binding-protein-dependent transport system inner membrane protein</fullName>
    </submittedName>
</protein>
<dbReference type="CDD" id="cd06261">
    <property type="entry name" value="TM_PBP2"/>
    <property type="match status" value="1"/>
</dbReference>
<keyword evidence="3" id="KW-1003">Cell membrane</keyword>
<dbReference type="InterPro" id="IPR035906">
    <property type="entry name" value="MetI-like_sf"/>
</dbReference>
<comment type="subcellular location">
    <subcellularLocation>
        <location evidence="1 7">Cell membrane</location>
        <topology evidence="1 7">Multi-pass membrane protein</topology>
    </subcellularLocation>
</comment>
<keyword evidence="2 7" id="KW-0813">Transport</keyword>
<evidence type="ECO:0000256" key="4">
    <source>
        <dbReference type="ARBA" id="ARBA00022692"/>
    </source>
</evidence>
<evidence type="ECO:0000256" key="3">
    <source>
        <dbReference type="ARBA" id="ARBA00022475"/>
    </source>
</evidence>
<gene>
    <name evidence="10" type="ORF">AWB69_04629</name>
</gene>
<dbReference type="Gene3D" id="1.10.3720.10">
    <property type="entry name" value="MetI-like"/>
    <property type="match status" value="1"/>
</dbReference>
<evidence type="ECO:0000313" key="10">
    <source>
        <dbReference type="EMBL" id="SAL45979.1"/>
    </source>
</evidence>
<dbReference type="PANTHER" id="PTHR30151">
    <property type="entry name" value="ALKANE SULFONATE ABC TRANSPORTER-RELATED, MEMBRANE SUBUNIT"/>
    <property type="match status" value="1"/>
</dbReference>
<name>A0A158HPP8_9BURK</name>